<dbReference type="PROSITE" id="PS50975">
    <property type="entry name" value="ATP_GRASP"/>
    <property type="match status" value="1"/>
</dbReference>
<feature type="compositionally biased region" description="Basic and acidic residues" evidence="2">
    <location>
        <begin position="902"/>
        <end position="912"/>
    </location>
</feature>
<dbReference type="GO" id="GO:0005524">
    <property type="term" value="F:ATP binding"/>
    <property type="evidence" value="ECO:0007669"/>
    <property type="project" value="UniProtKB-UniRule"/>
</dbReference>
<sequence>MDARRDEVPYPAHWEADIALRDGSAAHVRPILPRDAAALQDLHRAQSDQSRYFRFFAPMPELSARDLERFTRVDHDARAALVVLQGERIIAVGRYDRVEPGVAEVAFYVADAFHGRGLGSVLLEHLAAAARERGIRTFIAEVLPANHKMISVFADTGFEVRRRFDDGVVLVEFDIDPTERSEAVRVEREHRAEARAMDAMLTPSSVLVVGVSSTRDSPGGRILRALEESGFSGPVHVVTRDAFEVRGHRAFSRISDVPGPVDLAVLAIRPADCLDAVAACADIGVRSLMVPSEGFAESGEEGARLQRELVARARLHGMRLLGPASLGFLRTGDDAINVSLAPRLPRAGSTALAGQSNALAAMVLAQADDRGIGIAEFVGSGHRADVSVNDCLQRWAEDESVRCVGLALESMGNPRKFMRIARRVARTRPVVVLRPPGLAPTVPPGHDVRATVLPRRALDQVLDAAGVIRTRSVDHLVDVVEMIDREGVPAGTRVGLIANSAALGASLRGAAEDFGLEIAAENLSMPLTDDRRMLVRALTRMAAPGGVDVVVVGLIDSLTTDLEALAVELAAVARGSDVRLALCVVTDSRRYDALRRTIREDRTLPPVHPTPALAVRAVAGSLAHLGRAIDEGEPCDREGIDRDGAAALVEDALGGGPTADLDAEQCAQLLACYGLDLLDSRIVADADEAVAAANELGFPVALKSTDPVLAHRADLGGVRLDIADAPQLRAAFAAMRAELSYSDAPLLVQPMAAPGVPVVLRSVEDPSLGPVVSFSLAGDVADLLGDVAYGVPPFTEAGAARLVSRPVTAARLQGGDGVPAADLAALREIVVRVGLMAENLPEIASLELHPVIVGTRGAGIVGARIRLARAPNRVDGARRTLPGGALPRTPEPDRGRRSRAGGHRDGRGRMGR</sequence>
<gene>
    <name evidence="5" type="ORF">FM110_03615</name>
</gene>
<dbReference type="InterPro" id="IPR016181">
    <property type="entry name" value="Acyl_CoA_acyltransferase"/>
</dbReference>
<dbReference type="SMART" id="SM00881">
    <property type="entry name" value="CoA_binding"/>
    <property type="match status" value="1"/>
</dbReference>
<dbReference type="Pfam" id="PF00583">
    <property type="entry name" value="Acetyltransf_1"/>
    <property type="match status" value="1"/>
</dbReference>
<evidence type="ECO:0000259" key="3">
    <source>
        <dbReference type="PROSITE" id="PS50975"/>
    </source>
</evidence>
<feature type="region of interest" description="Disordered" evidence="2">
    <location>
        <begin position="875"/>
        <end position="912"/>
    </location>
</feature>
<dbReference type="InterPro" id="IPR003781">
    <property type="entry name" value="CoA-bd"/>
</dbReference>
<dbReference type="InterPro" id="IPR016102">
    <property type="entry name" value="Succinyl-CoA_synth-like"/>
</dbReference>
<keyword evidence="6" id="KW-1185">Reference proteome</keyword>
<keyword evidence="5" id="KW-0808">Transferase</keyword>
<dbReference type="InterPro" id="IPR032875">
    <property type="entry name" value="Succ_CoA_lig_flav_dom"/>
</dbReference>
<dbReference type="InterPro" id="IPR011761">
    <property type="entry name" value="ATP-grasp"/>
</dbReference>
<dbReference type="Gene3D" id="3.30.470.20">
    <property type="entry name" value="ATP-grasp fold, B domain"/>
    <property type="match status" value="1"/>
</dbReference>
<dbReference type="SUPFAM" id="SSF55729">
    <property type="entry name" value="Acyl-CoA N-acyltransferases (Nat)"/>
    <property type="match status" value="1"/>
</dbReference>
<dbReference type="PROSITE" id="PS51186">
    <property type="entry name" value="GNAT"/>
    <property type="match status" value="1"/>
</dbReference>
<dbReference type="Pfam" id="PF13607">
    <property type="entry name" value="Succ_CoA_lig"/>
    <property type="match status" value="1"/>
</dbReference>
<evidence type="ECO:0000313" key="5">
    <source>
        <dbReference type="EMBL" id="SLM89438.1"/>
    </source>
</evidence>
<dbReference type="Gene3D" id="3.40.630.30">
    <property type="match status" value="1"/>
</dbReference>
<dbReference type="Gene3D" id="3.40.50.720">
    <property type="entry name" value="NAD(P)-binding Rossmann-like Domain"/>
    <property type="match status" value="1"/>
</dbReference>
<keyword evidence="1" id="KW-0547">Nucleotide-binding</keyword>
<accession>A0A1X6WVP6</accession>
<dbReference type="InterPro" id="IPR013815">
    <property type="entry name" value="ATP_grasp_subdomain_1"/>
</dbReference>
<feature type="domain" description="ATP-grasp" evidence="3">
    <location>
        <begin position="667"/>
        <end position="869"/>
    </location>
</feature>
<evidence type="ECO:0000259" key="4">
    <source>
        <dbReference type="PROSITE" id="PS51186"/>
    </source>
</evidence>
<dbReference type="AlphaFoldDB" id="A0A1X6WVP6"/>
<dbReference type="PANTHER" id="PTHR42793:SF1">
    <property type="entry name" value="PEPTIDYL-LYSINE N-ACETYLTRANSFERASE PATZ"/>
    <property type="match status" value="1"/>
</dbReference>
<dbReference type="InterPro" id="IPR000182">
    <property type="entry name" value="GNAT_dom"/>
</dbReference>
<evidence type="ECO:0000256" key="2">
    <source>
        <dbReference type="SAM" id="MobiDB-lite"/>
    </source>
</evidence>
<dbReference type="PANTHER" id="PTHR42793">
    <property type="entry name" value="COA BINDING DOMAIN CONTAINING PROTEIN"/>
    <property type="match status" value="1"/>
</dbReference>
<dbReference type="SUPFAM" id="SSF51735">
    <property type="entry name" value="NAD(P)-binding Rossmann-fold domains"/>
    <property type="match status" value="1"/>
</dbReference>
<feature type="domain" description="N-acetyltransferase" evidence="4">
    <location>
        <begin position="26"/>
        <end position="176"/>
    </location>
</feature>
<dbReference type="SUPFAM" id="SSF52210">
    <property type="entry name" value="Succinyl-CoA synthetase domains"/>
    <property type="match status" value="2"/>
</dbReference>
<dbReference type="Gene3D" id="3.30.1490.20">
    <property type="entry name" value="ATP-grasp fold, A domain"/>
    <property type="match status" value="1"/>
</dbReference>
<reference evidence="5 6" key="1">
    <citation type="submission" date="2017-02" db="EMBL/GenBank/DDBJ databases">
        <authorList>
            <person name="Peterson S.W."/>
        </authorList>
    </citation>
    <scope>NUCLEOTIDE SEQUENCE [LARGE SCALE GENOMIC DNA]</scope>
    <source>
        <strain evidence="5 6">CIP104813</strain>
    </source>
</reference>
<dbReference type="GO" id="GO:0046872">
    <property type="term" value="F:metal ion binding"/>
    <property type="evidence" value="ECO:0007669"/>
    <property type="project" value="InterPro"/>
</dbReference>
<evidence type="ECO:0000256" key="1">
    <source>
        <dbReference type="PROSITE-ProRule" id="PRU00409"/>
    </source>
</evidence>
<dbReference type="Proteomes" id="UP000195981">
    <property type="component" value="Unassembled WGS sequence"/>
</dbReference>
<dbReference type="InterPro" id="IPR036291">
    <property type="entry name" value="NAD(P)-bd_dom_sf"/>
</dbReference>
<dbReference type="RefSeq" id="WP_087102744.1">
    <property type="nucleotide sequence ID" value="NZ_FWFG01000030.1"/>
</dbReference>
<dbReference type="CDD" id="cd04301">
    <property type="entry name" value="NAT_SF"/>
    <property type="match status" value="1"/>
</dbReference>
<protein>
    <submittedName>
        <fullName evidence="5">Protein acetyltransferase</fullName>
    </submittedName>
</protein>
<proteinExistence type="predicted"/>
<organism evidence="5 6">
    <name type="scientific">Brachybacterium nesterenkovii</name>
    <dbReference type="NCBI Taxonomy" id="47847"/>
    <lineage>
        <taxon>Bacteria</taxon>
        <taxon>Bacillati</taxon>
        <taxon>Actinomycetota</taxon>
        <taxon>Actinomycetes</taxon>
        <taxon>Micrococcales</taxon>
        <taxon>Dermabacteraceae</taxon>
        <taxon>Brachybacterium</taxon>
    </lineage>
</organism>
<dbReference type="OrthoDB" id="190266at2"/>
<keyword evidence="1" id="KW-0067">ATP-binding</keyword>
<dbReference type="Pfam" id="PF13549">
    <property type="entry name" value="ATP-grasp_5"/>
    <property type="match status" value="1"/>
</dbReference>
<evidence type="ECO:0000313" key="6">
    <source>
        <dbReference type="Proteomes" id="UP000195981"/>
    </source>
</evidence>
<dbReference type="EMBL" id="FWFG01000030">
    <property type="protein sequence ID" value="SLM89438.1"/>
    <property type="molecule type" value="Genomic_DNA"/>
</dbReference>
<dbReference type="SUPFAM" id="SSF56059">
    <property type="entry name" value="Glutathione synthetase ATP-binding domain-like"/>
    <property type="match status" value="1"/>
</dbReference>
<dbReference type="GO" id="GO:0016747">
    <property type="term" value="F:acyltransferase activity, transferring groups other than amino-acyl groups"/>
    <property type="evidence" value="ECO:0007669"/>
    <property type="project" value="InterPro"/>
</dbReference>
<dbReference type="Pfam" id="PF13380">
    <property type="entry name" value="CoA_binding_2"/>
    <property type="match status" value="1"/>
</dbReference>
<name>A0A1X6WVP6_9MICO</name>
<dbReference type="Gene3D" id="3.40.50.261">
    <property type="entry name" value="Succinyl-CoA synthetase domains"/>
    <property type="match status" value="1"/>
</dbReference>